<dbReference type="Pfam" id="PF13166">
    <property type="entry name" value="AAA_13"/>
    <property type="match status" value="1"/>
</dbReference>
<dbReference type="RefSeq" id="WP_388012209.1">
    <property type="nucleotide sequence ID" value="NZ_JBHUDT010000001.1"/>
</dbReference>
<reference evidence="4" key="1">
    <citation type="journal article" date="2019" name="Int. J. Syst. Evol. Microbiol.">
        <title>The Global Catalogue of Microorganisms (GCM) 10K type strain sequencing project: providing services to taxonomists for standard genome sequencing and annotation.</title>
        <authorList>
            <consortium name="The Broad Institute Genomics Platform"/>
            <consortium name="The Broad Institute Genome Sequencing Center for Infectious Disease"/>
            <person name="Wu L."/>
            <person name="Ma J."/>
        </authorList>
    </citation>
    <scope>NUCLEOTIDE SEQUENCE [LARGE SCALE GENOMIC DNA]</scope>
    <source>
        <strain evidence="4">KCTC 42903</strain>
    </source>
</reference>
<dbReference type="InterPro" id="IPR026866">
    <property type="entry name" value="CR006_AAA"/>
</dbReference>
<protein>
    <submittedName>
        <fullName evidence="3">AAA family ATPase</fullName>
    </submittedName>
</protein>
<evidence type="ECO:0000259" key="2">
    <source>
        <dbReference type="Pfam" id="PF13166"/>
    </source>
</evidence>
<feature type="domain" description="Protein CR006 P-loop" evidence="2">
    <location>
        <begin position="13"/>
        <end position="732"/>
    </location>
</feature>
<proteinExistence type="predicted"/>
<gene>
    <name evidence="3" type="ORF">ACFSQS_00140</name>
</gene>
<name>A0ABW5JL49_9FLAO</name>
<sequence>MSKLISKIIIDNVASYKEPTEIKDLKKINFFFGSNGTGKSTIGKYLQALKEAEDKENVKEFEQCSIQGYNQDEHEIIVFSQDFIERNFIKAKDIAGIFTLDEINDNIEKQIKNEQDKINKWNEILNKLEEQKIEHEDSRTKIYEGKNGILQKCWDIRKKDFENNFSKLFKILEFKKRETHYNKLILILKNKEEQKIDYENLKDEYQKLYEKVISKIEQSFNSDMYRKIRRLERQINTKLSLPFTGNKDVDIANMIETLNINKWVEERYIQLDKSTLPQKCPFCQEKTINKDLIQQFDNYFDRTYTEKKEAIKNLKILYNYHTKEFVSHLKSIKLNYPNKSDLNQLINKLEKFFEKQEKIIQDKIDNTNKELSITSLNSCIQDLKRVIITVDSNNENFEKLDEKRQELIQKIWSYMAFHAKEPIEVYKTKKVKIEKKLKQIRNITHYLKNTKIKNSKSLIEAKRKDTANTDTAKDEINEILKSTGFHGFEIDKKDETENNVPRYYLKRHNEEENDVFSTLSEGEKNFIAFLYFYWLCKGTDDQKKKKGKKKIIVIDDPVSSLDSQALFVVTTVIRELIKNEGHSKPQKKELLNKSINQVFVLSHNLYFYNEVSYNNGFRLICQNINHYKISKPSHKSLISKGTEYSKIENDYNLMWRGLFELKEQEGSFNIVIGNLMRRIIQSYLQFTHNHNKERVSYEALTCTTKKMLYDAFSSQINKESHHINPMEELSFQRVSGFNSLDNNTLFEVFEILFKDIGGENHYKIMVNSSN</sequence>
<comment type="caution">
    <text evidence="3">The sequence shown here is derived from an EMBL/GenBank/DDBJ whole genome shotgun (WGS) entry which is preliminary data.</text>
</comment>
<keyword evidence="4" id="KW-1185">Reference proteome</keyword>
<evidence type="ECO:0000313" key="3">
    <source>
        <dbReference type="EMBL" id="MFD2533493.1"/>
    </source>
</evidence>
<organism evidence="3 4">
    <name type="scientific">Gelatiniphilus marinus</name>
    <dbReference type="NCBI Taxonomy" id="1759464"/>
    <lineage>
        <taxon>Bacteria</taxon>
        <taxon>Pseudomonadati</taxon>
        <taxon>Bacteroidota</taxon>
        <taxon>Flavobacteriia</taxon>
        <taxon>Flavobacteriales</taxon>
        <taxon>Flavobacteriaceae</taxon>
        <taxon>Gelatiniphilus</taxon>
    </lineage>
</organism>
<dbReference type="Gene3D" id="3.40.50.300">
    <property type="entry name" value="P-loop containing nucleotide triphosphate hydrolases"/>
    <property type="match status" value="2"/>
</dbReference>
<dbReference type="SUPFAM" id="SSF52540">
    <property type="entry name" value="P-loop containing nucleoside triphosphate hydrolases"/>
    <property type="match status" value="1"/>
</dbReference>
<feature type="coiled-coil region" evidence="1">
    <location>
        <begin position="184"/>
        <end position="218"/>
    </location>
</feature>
<keyword evidence="1" id="KW-0175">Coiled coil</keyword>
<dbReference type="InterPro" id="IPR027417">
    <property type="entry name" value="P-loop_NTPase"/>
</dbReference>
<dbReference type="EMBL" id="JBHULK010000001">
    <property type="protein sequence ID" value="MFD2533493.1"/>
    <property type="molecule type" value="Genomic_DNA"/>
</dbReference>
<feature type="coiled-coil region" evidence="1">
    <location>
        <begin position="390"/>
        <end position="443"/>
    </location>
</feature>
<evidence type="ECO:0000256" key="1">
    <source>
        <dbReference type="SAM" id="Coils"/>
    </source>
</evidence>
<dbReference type="Proteomes" id="UP001597441">
    <property type="component" value="Unassembled WGS sequence"/>
</dbReference>
<accession>A0ABW5JL49</accession>
<evidence type="ECO:0000313" key="4">
    <source>
        <dbReference type="Proteomes" id="UP001597441"/>
    </source>
</evidence>
<feature type="coiled-coil region" evidence="1">
    <location>
        <begin position="104"/>
        <end position="138"/>
    </location>
</feature>